<dbReference type="AlphaFoldDB" id="A0AAF1ART2"/>
<name>A0AAF1ART2_DAUCS</name>
<feature type="chain" id="PRO_5042263925" evidence="1">
    <location>
        <begin position="17"/>
        <end position="196"/>
    </location>
</feature>
<feature type="signal peptide" evidence="1">
    <location>
        <begin position="1"/>
        <end position="16"/>
    </location>
</feature>
<dbReference type="PANTHER" id="PTHR33321">
    <property type="match status" value="1"/>
</dbReference>
<proteinExistence type="predicted"/>
<evidence type="ECO:0000313" key="3">
    <source>
        <dbReference type="Proteomes" id="UP000077755"/>
    </source>
</evidence>
<protein>
    <submittedName>
        <fullName evidence="2">Uncharacterized protein</fullName>
    </submittedName>
</protein>
<dbReference type="EMBL" id="CP093345">
    <property type="protein sequence ID" value="WOG92863.1"/>
    <property type="molecule type" value="Genomic_DNA"/>
</dbReference>
<keyword evidence="1" id="KW-0732">Signal</keyword>
<reference evidence="2" key="1">
    <citation type="journal article" date="2016" name="Nat. Genet.">
        <title>A high-quality carrot genome assembly provides new insights into carotenoid accumulation and asterid genome evolution.</title>
        <authorList>
            <person name="Iorizzo M."/>
            <person name="Ellison S."/>
            <person name="Senalik D."/>
            <person name="Zeng P."/>
            <person name="Satapoomin P."/>
            <person name="Huang J."/>
            <person name="Bowman M."/>
            <person name="Iovene M."/>
            <person name="Sanseverino W."/>
            <person name="Cavagnaro P."/>
            <person name="Yildiz M."/>
            <person name="Macko-Podgorni A."/>
            <person name="Moranska E."/>
            <person name="Grzebelus E."/>
            <person name="Grzebelus D."/>
            <person name="Ashrafi H."/>
            <person name="Zheng Z."/>
            <person name="Cheng S."/>
            <person name="Spooner D."/>
            <person name="Van Deynze A."/>
            <person name="Simon P."/>
        </authorList>
    </citation>
    <scope>NUCLEOTIDE SEQUENCE</scope>
    <source>
        <tissue evidence="2">Leaf</tissue>
    </source>
</reference>
<evidence type="ECO:0000313" key="2">
    <source>
        <dbReference type="EMBL" id="WOG92863.1"/>
    </source>
</evidence>
<reference evidence="2" key="2">
    <citation type="submission" date="2022-03" db="EMBL/GenBank/DDBJ databases">
        <title>Draft title - Genomic analysis of global carrot germplasm unveils the trajectory of domestication and the origin of high carotenoid orange carrot.</title>
        <authorList>
            <person name="Iorizzo M."/>
            <person name="Ellison S."/>
            <person name="Senalik D."/>
            <person name="Macko-Podgorni A."/>
            <person name="Grzebelus D."/>
            <person name="Bostan H."/>
            <person name="Rolling W."/>
            <person name="Curaba J."/>
            <person name="Simon P."/>
        </authorList>
    </citation>
    <scope>NUCLEOTIDE SEQUENCE</scope>
    <source>
        <tissue evidence="2">Leaf</tissue>
    </source>
</reference>
<gene>
    <name evidence="2" type="ORF">DCAR_0312140</name>
</gene>
<dbReference type="PANTHER" id="PTHR33321:SF12">
    <property type="entry name" value="PLANT BASIC SECRETORY PROTEIN (BSP) FAMILY PROTEIN"/>
    <property type="match status" value="1"/>
</dbReference>
<sequence>MLLRPLSLLVFVAVHGTNVVTYSVTNMAESTTGGQKFTNEIRSDYSRQTMLLNTETDRKNIEQVTLFIDDMDGVAYTSNDEIHEGDFTRVLYHEMTHVWQLSNGAPWGLIERILDYVRLKVGYAPSHWVHPGEGDKWDKGYDVTAHFLDYCNSLCNGFVAELNEKMKDGYNAEFFVQLIGKTVDHLWSEYKAKYQP</sequence>
<dbReference type="Proteomes" id="UP000077755">
    <property type="component" value="Chromosome 3"/>
</dbReference>
<dbReference type="Pfam" id="PF04450">
    <property type="entry name" value="BSP"/>
    <property type="match status" value="1"/>
</dbReference>
<accession>A0AAF1ART2</accession>
<evidence type="ECO:0000256" key="1">
    <source>
        <dbReference type="SAM" id="SignalP"/>
    </source>
</evidence>
<organism evidence="2 3">
    <name type="scientific">Daucus carota subsp. sativus</name>
    <name type="common">Carrot</name>
    <dbReference type="NCBI Taxonomy" id="79200"/>
    <lineage>
        <taxon>Eukaryota</taxon>
        <taxon>Viridiplantae</taxon>
        <taxon>Streptophyta</taxon>
        <taxon>Embryophyta</taxon>
        <taxon>Tracheophyta</taxon>
        <taxon>Spermatophyta</taxon>
        <taxon>Magnoliopsida</taxon>
        <taxon>eudicotyledons</taxon>
        <taxon>Gunneridae</taxon>
        <taxon>Pentapetalae</taxon>
        <taxon>asterids</taxon>
        <taxon>campanulids</taxon>
        <taxon>Apiales</taxon>
        <taxon>Apiaceae</taxon>
        <taxon>Apioideae</taxon>
        <taxon>Scandiceae</taxon>
        <taxon>Daucinae</taxon>
        <taxon>Daucus</taxon>
        <taxon>Daucus sect. Daucus</taxon>
    </lineage>
</organism>
<keyword evidence="3" id="KW-1185">Reference proteome</keyword>
<dbReference type="InterPro" id="IPR007541">
    <property type="entry name" value="Uncharacterised_BSP"/>
</dbReference>